<dbReference type="RefSeq" id="WP_141415107.1">
    <property type="nucleotide sequence ID" value="NZ_OCNJ01000004.1"/>
</dbReference>
<keyword evidence="2" id="KW-1185">Reference proteome</keyword>
<organism evidence="1 2">
    <name type="scientific">Caenispirillum bisanense</name>
    <dbReference type="NCBI Taxonomy" id="414052"/>
    <lineage>
        <taxon>Bacteria</taxon>
        <taxon>Pseudomonadati</taxon>
        <taxon>Pseudomonadota</taxon>
        <taxon>Alphaproteobacteria</taxon>
        <taxon>Rhodospirillales</taxon>
        <taxon>Novispirillaceae</taxon>
        <taxon>Caenispirillum</taxon>
    </lineage>
</organism>
<protein>
    <submittedName>
        <fullName evidence="1">Uncharacterized protein</fullName>
    </submittedName>
</protein>
<evidence type="ECO:0000313" key="1">
    <source>
        <dbReference type="EMBL" id="SOD95199.1"/>
    </source>
</evidence>
<reference evidence="1 2" key="1">
    <citation type="submission" date="2017-09" db="EMBL/GenBank/DDBJ databases">
        <authorList>
            <person name="Ehlers B."/>
            <person name="Leendertz F.H."/>
        </authorList>
    </citation>
    <scope>NUCLEOTIDE SEQUENCE [LARGE SCALE GENOMIC DNA]</scope>
    <source>
        <strain evidence="1 2">USBA 140</strain>
    </source>
</reference>
<dbReference type="Proteomes" id="UP000219621">
    <property type="component" value="Unassembled WGS sequence"/>
</dbReference>
<dbReference type="EMBL" id="OCNJ01000004">
    <property type="protein sequence ID" value="SOD95199.1"/>
    <property type="molecule type" value="Genomic_DNA"/>
</dbReference>
<evidence type="ECO:0000313" key="2">
    <source>
        <dbReference type="Proteomes" id="UP000219621"/>
    </source>
</evidence>
<proteinExistence type="predicted"/>
<gene>
    <name evidence="1" type="ORF">SAMN05421508_104259</name>
</gene>
<accession>A0A286GJA6</accession>
<name>A0A286GJA6_9PROT</name>
<sequence>MRLVGAAVVGMAALAAVGSAAEAGEGRGWVTDGAAAVYLAGAGAAVVCSEGRLLPLVPWRTAADGTVWLDLPEGPRPLPAPLAPAGDLTAALEPGPCPGVTMAVRTAQERATAVGHGADPTLLDALRRRAAPIRWTDGLAAAWADPVTLEGGWVAAGETFAGHVEWDYDAALICIVGHGVDLCSATDTVAAGR</sequence>
<dbReference type="AlphaFoldDB" id="A0A286GJA6"/>